<evidence type="ECO:0000313" key="2">
    <source>
        <dbReference type="EMBL" id="EEF26826.1"/>
    </source>
</evidence>
<evidence type="ECO:0000313" key="3">
    <source>
        <dbReference type="Proteomes" id="UP000008311"/>
    </source>
</evidence>
<proteinExistence type="predicted"/>
<gene>
    <name evidence="2" type="ORF">RCOM_0245050</name>
</gene>
<feature type="compositionally biased region" description="Basic and acidic residues" evidence="1">
    <location>
        <begin position="8"/>
        <end position="30"/>
    </location>
</feature>
<dbReference type="EMBL" id="EQ976449">
    <property type="protein sequence ID" value="EEF26826.1"/>
    <property type="molecule type" value="Genomic_DNA"/>
</dbReference>
<accession>B9TBD9</accession>
<dbReference type="AlphaFoldDB" id="B9TBD9"/>
<name>B9TBD9_RICCO</name>
<organism evidence="2 3">
    <name type="scientific">Ricinus communis</name>
    <name type="common">Castor bean</name>
    <dbReference type="NCBI Taxonomy" id="3988"/>
    <lineage>
        <taxon>Eukaryota</taxon>
        <taxon>Viridiplantae</taxon>
        <taxon>Streptophyta</taxon>
        <taxon>Embryophyta</taxon>
        <taxon>Tracheophyta</taxon>
        <taxon>Spermatophyta</taxon>
        <taxon>Magnoliopsida</taxon>
        <taxon>eudicotyledons</taxon>
        <taxon>Gunneridae</taxon>
        <taxon>Pentapetalae</taxon>
        <taxon>rosids</taxon>
        <taxon>fabids</taxon>
        <taxon>Malpighiales</taxon>
        <taxon>Euphorbiaceae</taxon>
        <taxon>Acalyphoideae</taxon>
        <taxon>Acalypheae</taxon>
        <taxon>Ricinus</taxon>
    </lineage>
</organism>
<feature type="compositionally biased region" description="Basic and acidic residues" evidence="1">
    <location>
        <begin position="74"/>
        <end position="85"/>
    </location>
</feature>
<keyword evidence="3" id="KW-1185">Reference proteome</keyword>
<feature type="region of interest" description="Disordered" evidence="1">
    <location>
        <begin position="1"/>
        <end position="85"/>
    </location>
</feature>
<dbReference type="Proteomes" id="UP000008311">
    <property type="component" value="Unassembled WGS sequence"/>
</dbReference>
<reference evidence="3" key="1">
    <citation type="journal article" date="2010" name="Nat. Biotechnol.">
        <title>Draft genome sequence of the oilseed species Ricinus communis.</title>
        <authorList>
            <person name="Chan A.P."/>
            <person name="Crabtree J."/>
            <person name="Zhao Q."/>
            <person name="Lorenzi H."/>
            <person name="Orvis J."/>
            <person name="Puiu D."/>
            <person name="Melake-Berhan A."/>
            <person name="Jones K.M."/>
            <person name="Redman J."/>
            <person name="Chen G."/>
            <person name="Cahoon E.B."/>
            <person name="Gedil M."/>
            <person name="Stanke M."/>
            <person name="Haas B.J."/>
            <person name="Wortman J.R."/>
            <person name="Fraser-Liggett C.M."/>
            <person name="Ravel J."/>
            <person name="Rabinowicz P.D."/>
        </authorList>
    </citation>
    <scope>NUCLEOTIDE SEQUENCE [LARGE SCALE GENOMIC DNA]</scope>
    <source>
        <strain evidence="3">cv. Hale</strain>
    </source>
</reference>
<evidence type="ECO:0000256" key="1">
    <source>
        <dbReference type="SAM" id="MobiDB-lite"/>
    </source>
</evidence>
<sequence>MSRLKSTTRPEWKRPDRSVAAPRPDRKESARWPVPGVDEPFERQLCKRAARQKMAEPGSTTSLRTPRPLFEGRTSVDDPECVKTH</sequence>
<protein>
    <submittedName>
        <fullName evidence="2">Uncharacterized protein</fullName>
    </submittedName>
</protein>
<dbReference type="InParanoid" id="B9TBD9"/>